<name>A0A1I7X8L3_HETBA</name>
<dbReference type="Proteomes" id="UP000095283">
    <property type="component" value="Unplaced"/>
</dbReference>
<evidence type="ECO:0000313" key="2">
    <source>
        <dbReference type="WBParaSite" id="Hba_13773"/>
    </source>
</evidence>
<organism evidence="1 2">
    <name type="scientific">Heterorhabditis bacteriophora</name>
    <name type="common">Entomopathogenic nematode worm</name>
    <dbReference type="NCBI Taxonomy" id="37862"/>
    <lineage>
        <taxon>Eukaryota</taxon>
        <taxon>Metazoa</taxon>
        <taxon>Ecdysozoa</taxon>
        <taxon>Nematoda</taxon>
        <taxon>Chromadorea</taxon>
        <taxon>Rhabditida</taxon>
        <taxon>Rhabditina</taxon>
        <taxon>Rhabditomorpha</taxon>
        <taxon>Strongyloidea</taxon>
        <taxon>Heterorhabditidae</taxon>
        <taxon>Heterorhabditis</taxon>
    </lineage>
</organism>
<accession>A0A1I7X8L3</accession>
<dbReference type="WBParaSite" id="Hba_13773">
    <property type="protein sequence ID" value="Hba_13773"/>
    <property type="gene ID" value="Hba_13773"/>
</dbReference>
<evidence type="ECO:0000313" key="1">
    <source>
        <dbReference type="Proteomes" id="UP000095283"/>
    </source>
</evidence>
<dbReference type="AlphaFoldDB" id="A0A1I7X8L3"/>
<protein>
    <submittedName>
        <fullName evidence="2">PCRF domain-containing protein</fullName>
    </submittedName>
</protein>
<keyword evidence="1" id="KW-1185">Reference proteome</keyword>
<reference evidence="2" key="1">
    <citation type="submission" date="2016-11" db="UniProtKB">
        <authorList>
            <consortium name="WormBaseParasite"/>
        </authorList>
    </citation>
    <scope>IDENTIFICATION</scope>
</reference>
<proteinExistence type="predicted"/>
<sequence length="67" mass="7005">MTKLKKLSEVSSRPTLCGSEQSLAQLDSYISLAGVEAELSELDTELAGLVESHGEVGAQGEAALQEV</sequence>